<evidence type="ECO:0000313" key="1">
    <source>
        <dbReference type="EMBL" id="BAT60755.1"/>
    </source>
</evidence>
<dbReference type="AlphaFoldDB" id="A0A0S3PXY9"/>
<dbReference type="EMBL" id="AP014946">
    <property type="protein sequence ID" value="BAT60755.1"/>
    <property type="molecule type" value="Genomic_DNA"/>
</dbReference>
<evidence type="ECO:0000313" key="2">
    <source>
        <dbReference type="Proteomes" id="UP000236884"/>
    </source>
</evidence>
<proteinExistence type="predicted"/>
<dbReference type="Proteomes" id="UP000236884">
    <property type="component" value="Chromosome"/>
</dbReference>
<sequence length="104" mass="12294">MLLFPFRRIDPGKLIGLERCHIQKIRQRIEAMPPGYRGKLFDLIGDMACRYDPILNNRYSRNRLHEMAYKYDGPAEMAAIHKSNTCTNLCVQPRDVFSRWAFIY</sequence>
<name>A0A0S3PXY9_9BRAD</name>
<keyword evidence="2" id="KW-1185">Reference proteome</keyword>
<dbReference type="KEGG" id="vgo:GJW-30_1_03305"/>
<gene>
    <name evidence="1" type="ORF">GJW-30_1_03305</name>
</gene>
<accession>A0A0S3PXY9</accession>
<organism evidence="1 2">
    <name type="scientific">Variibacter gotjawalensis</name>
    <dbReference type="NCBI Taxonomy" id="1333996"/>
    <lineage>
        <taxon>Bacteria</taxon>
        <taxon>Pseudomonadati</taxon>
        <taxon>Pseudomonadota</taxon>
        <taxon>Alphaproteobacteria</taxon>
        <taxon>Hyphomicrobiales</taxon>
        <taxon>Nitrobacteraceae</taxon>
        <taxon>Variibacter</taxon>
    </lineage>
</organism>
<reference evidence="1 2" key="1">
    <citation type="submission" date="2015-08" db="EMBL/GenBank/DDBJ databases">
        <title>Investigation of the bacterial diversity of lava forest soil.</title>
        <authorList>
            <person name="Lee J.S."/>
        </authorList>
    </citation>
    <scope>NUCLEOTIDE SEQUENCE [LARGE SCALE GENOMIC DNA]</scope>
    <source>
        <strain evidence="1 2">GJW-30</strain>
    </source>
</reference>
<protein>
    <submittedName>
        <fullName evidence="1">Uncharacterized protein</fullName>
    </submittedName>
</protein>